<evidence type="ECO:0000313" key="1">
    <source>
        <dbReference type="EMBL" id="KCV71989.1"/>
    </source>
</evidence>
<dbReference type="GeneID" id="20526121"/>
<dbReference type="eggNOG" id="ENOG502RXMH">
    <property type="taxonomic scope" value="Eukaryota"/>
</dbReference>
<proteinExistence type="predicted"/>
<dbReference type="AlphaFoldDB" id="A0A058ZC85"/>
<dbReference type="RefSeq" id="XP_009493567.1">
    <property type="nucleotide sequence ID" value="XM_009495292.1"/>
</dbReference>
<dbReference type="PANTHER" id="PTHR15460:SF3">
    <property type="entry name" value="PEROXISOMAL MEMBRANE PROTEIN 4"/>
    <property type="match status" value="1"/>
</dbReference>
<dbReference type="Proteomes" id="UP000030693">
    <property type="component" value="Unassembled WGS sequence"/>
</dbReference>
<organism evidence="1">
    <name type="scientific">Fonticula alba</name>
    <name type="common">Slime mold</name>
    <dbReference type="NCBI Taxonomy" id="691883"/>
    <lineage>
        <taxon>Eukaryota</taxon>
        <taxon>Rotosphaerida</taxon>
        <taxon>Fonticulaceae</taxon>
        <taxon>Fonticula</taxon>
    </lineage>
</organism>
<dbReference type="GO" id="GO:0005778">
    <property type="term" value="C:peroxisomal membrane"/>
    <property type="evidence" value="ECO:0007669"/>
    <property type="project" value="TreeGrafter"/>
</dbReference>
<sequence length="221" mass="24525">MLDDPRLHFLLSLVKGIRNGLVYGAKVRFPHSLVIALLYGKGPWPDRLRRIIQATKTHATKLALFVLIYKSSLQLLRSVPGLAFGPAGLLKDEASWHALAAGALAGALIFGDGSPISQQINLYLMSRVLVGVLSLPFLTSPTPQGTEEGVARALARPDLTRQTRSLPSLHRPFAMALWALALWLHRYRPAALPSSLGQSMDYLYLDSEWWTSLRTLLWHNK</sequence>
<accession>A0A058ZC85</accession>
<evidence type="ECO:0008006" key="3">
    <source>
        <dbReference type="Google" id="ProtNLM"/>
    </source>
</evidence>
<gene>
    <name evidence="1" type="ORF">H696_01396</name>
</gene>
<evidence type="ECO:0000313" key="2">
    <source>
        <dbReference type="Proteomes" id="UP000030693"/>
    </source>
</evidence>
<dbReference type="OrthoDB" id="39659at2759"/>
<dbReference type="PANTHER" id="PTHR15460">
    <property type="entry name" value="PEROXISOMAL MEMBRANE PROTEIN 4"/>
    <property type="match status" value="1"/>
</dbReference>
<protein>
    <recommendedName>
        <fullName evidence="3">Peroxisomal membrane protein 4</fullName>
    </recommendedName>
</protein>
<dbReference type="Pfam" id="PF02466">
    <property type="entry name" value="Tim17"/>
    <property type="match status" value="1"/>
</dbReference>
<reference evidence="1" key="1">
    <citation type="submission" date="2013-04" db="EMBL/GenBank/DDBJ databases">
        <title>The Genome Sequence of Fonticula alba ATCC 38817.</title>
        <authorList>
            <consortium name="The Broad Institute Genomics Platform"/>
            <person name="Russ C."/>
            <person name="Cuomo C."/>
            <person name="Burger G."/>
            <person name="Gray M.W."/>
            <person name="Holland P.W.H."/>
            <person name="King N."/>
            <person name="Lang F.B.F."/>
            <person name="Roger A.J."/>
            <person name="Ruiz-Trillo I."/>
            <person name="Brown M."/>
            <person name="Walker B."/>
            <person name="Young S."/>
            <person name="Zeng Q."/>
            <person name="Gargeya S."/>
            <person name="Fitzgerald M."/>
            <person name="Haas B."/>
            <person name="Abouelleil A."/>
            <person name="Allen A.W."/>
            <person name="Alvarado L."/>
            <person name="Arachchi H.M."/>
            <person name="Berlin A.M."/>
            <person name="Chapman S.B."/>
            <person name="Gainer-Dewar J."/>
            <person name="Goldberg J."/>
            <person name="Griggs A."/>
            <person name="Gujja S."/>
            <person name="Hansen M."/>
            <person name="Howarth C."/>
            <person name="Imamovic A."/>
            <person name="Ireland A."/>
            <person name="Larimer J."/>
            <person name="McCowan C."/>
            <person name="Murphy C."/>
            <person name="Pearson M."/>
            <person name="Poon T.W."/>
            <person name="Priest M."/>
            <person name="Roberts A."/>
            <person name="Saif S."/>
            <person name="Shea T."/>
            <person name="Sisk P."/>
            <person name="Sykes S."/>
            <person name="Wortman J."/>
            <person name="Nusbaum C."/>
            <person name="Birren B."/>
        </authorList>
    </citation>
    <scope>NUCLEOTIDE SEQUENCE [LARGE SCALE GENOMIC DNA]</scope>
    <source>
        <strain evidence="1">ATCC 38817</strain>
    </source>
</reference>
<dbReference type="InterPro" id="IPR019531">
    <property type="entry name" value="Pmp4"/>
</dbReference>
<keyword evidence="2" id="KW-1185">Reference proteome</keyword>
<dbReference type="STRING" id="691883.A0A058ZC85"/>
<dbReference type="OMA" id="VMVFLFR"/>
<dbReference type="EMBL" id="KB932202">
    <property type="protein sequence ID" value="KCV71989.1"/>
    <property type="molecule type" value="Genomic_DNA"/>
</dbReference>
<name>A0A058ZC85_FONAL</name>